<reference evidence="2" key="2">
    <citation type="submission" date="2014-09" db="EMBL/GenBank/DDBJ databases">
        <authorList>
            <person name="Aslett A.Martin."/>
        </authorList>
    </citation>
    <scope>NUCLEOTIDE SEQUENCE</scope>
    <source>
        <strain evidence="2">ED321 Heterogonic</strain>
    </source>
</reference>
<sequence>MVETLKTEKSFEIINKYRSIFKLYGKPTLLVSDNARYFCAEETIKFLKSINVSPIFSIPRCSQSNGCAEKIVG</sequence>
<accession>A0A090L1N0</accession>
<reference evidence="4" key="3">
    <citation type="submission" date="2020-12" db="UniProtKB">
        <authorList>
            <consortium name="WormBaseParasite"/>
        </authorList>
    </citation>
    <scope>IDENTIFICATION</scope>
</reference>
<keyword evidence="3" id="KW-1185">Reference proteome</keyword>
<dbReference type="Proteomes" id="UP000035682">
    <property type="component" value="Unplaced"/>
</dbReference>
<dbReference type="AlphaFoldDB" id="A0A090L1N0"/>
<evidence type="ECO:0000259" key="1">
    <source>
        <dbReference type="PROSITE" id="PS50994"/>
    </source>
</evidence>
<dbReference type="SUPFAM" id="SSF53098">
    <property type="entry name" value="Ribonuclease H-like"/>
    <property type="match status" value="1"/>
</dbReference>
<evidence type="ECO:0000313" key="5">
    <source>
        <dbReference type="WormBase" id="SRAE_0000051800"/>
    </source>
</evidence>
<dbReference type="RefSeq" id="XP_024500603.1">
    <property type="nucleotide sequence ID" value="XM_024646420.1"/>
</dbReference>
<dbReference type="GeneID" id="36373762"/>
<name>A0A090L1N0_STRRB</name>
<reference evidence="3" key="1">
    <citation type="submission" date="2014-09" db="EMBL/GenBank/DDBJ databases">
        <authorList>
            <person name="Martin A.A."/>
        </authorList>
    </citation>
    <scope>NUCLEOTIDE SEQUENCE</scope>
    <source>
        <strain evidence="3">ED321</strain>
    </source>
</reference>
<dbReference type="InterPro" id="IPR001584">
    <property type="entry name" value="Integrase_cat-core"/>
</dbReference>
<dbReference type="InterPro" id="IPR012337">
    <property type="entry name" value="RNaseH-like_sf"/>
</dbReference>
<dbReference type="WormBase" id="SRAE_0000051800">
    <property type="protein sequence ID" value="SRP12056"/>
    <property type="gene ID" value="WBGene00256264"/>
</dbReference>
<protein>
    <submittedName>
        <fullName evidence="2 4">Integrase, catalytic core domain and Ribonuclease H-like domain-containing protein</fullName>
    </submittedName>
</protein>
<organism evidence="2">
    <name type="scientific">Strongyloides ratti</name>
    <name type="common">Parasitic roundworm</name>
    <dbReference type="NCBI Taxonomy" id="34506"/>
    <lineage>
        <taxon>Eukaryota</taxon>
        <taxon>Metazoa</taxon>
        <taxon>Ecdysozoa</taxon>
        <taxon>Nematoda</taxon>
        <taxon>Chromadorea</taxon>
        <taxon>Rhabditida</taxon>
        <taxon>Tylenchina</taxon>
        <taxon>Panagrolaimomorpha</taxon>
        <taxon>Strongyloidoidea</taxon>
        <taxon>Strongyloididae</taxon>
        <taxon>Strongyloides</taxon>
    </lineage>
</organism>
<dbReference type="WBParaSite" id="SRAE_0000051800.1">
    <property type="protein sequence ID" value="SRAE_0000051800.1"/>
    <property type="gene ID" value="WBGene00256264"/>
</dbReference>
<feature type="domain" description="Integrase catalytic" evidence="1">
    <location>
        <begin position="1"/>
        <end position="73"/>
    </location>
</feature>
<evidence type="ECO:0000313" key="3">
    <source>
        <dbReference type="Proteomes" id="UP000035682"/>
    </source>
</evidence>
<dbReference type="InterPro" id="IPR036397">
    <property type="entry name" value="RNaseH_sf"/>
</dbReference>
<gene>
    <name evidence="2 4 5" type="ORF">SRAE_0000051800</name>
</gene>
<evidence type="ECO:0000313" key="2">
    <source>
        <dbReference type="EMBL" id="CEF61394.1"/>
    </source>
</evidence>
<evidence type="ECO:0000313" key="4">
    <source>
        <dbReference type="WBParaSite" id="SRAE_0000051800.1"/>
    </source>
</evidence>
<dbReference type="GO" id="GO:0015074">
    <property type="term" value="P:DNA integration"/>
    <property type="evidence" value="ECO:0007669"/>
    <property type="project" value="InterPro"/>
</dbReference>
<dbReference type="CTD" id="36373762"/>
<dbReference type="Gene3D" id="3.30.420.10">
    <property type="entry name" value="Ribonuclease H-like superfamily/Ribonuclease H"/>
    <property type="match status" value="1"/>
</dbReference>
<dbReference type="PROSITE" id="PS50994">
    <property type="entry name" value="INTEGRASE"/>
    <property type="match status" value="1"/>
</dbReference>
<dbReference type="GO" id="GO:0003676">
    <property type="term" value="F:nucleic acid binding"/>
    <property type="evidence" value="ECO:0007669"/>
    <property type="project" value="InterPro"/>
</dbReference>
<proteinExistence type="predicted"/>
<dbReference type="EMBL" id="LN609407">
    <property type="protein sequence ID" value="CEF61394.1"/>
    <property type="molecule type" value="Genomic_DNA"/>
</dbReference>
<dbReference type="OrthoDB" id="5861663at2759"/>